<keyword evidence="2" id="KW-0378">Hydrolase</keyword>
<dbReference type="RefSeq" id="WP_184659896.1">
    <property type="nucleotide sequence ID" value="NZ_CP031518.1"/>
</dbReference>
<evidence type="ECO:0000256" key="4">
    <source>
        <dbReference type="ARBA" id="ARBA00023125"/>
    </source>
</evidence>
<comment type="caution">
    <text evidence="7">The sequence shown here is derived from an EMBL/GenBank/DDBJ whole genome shotgun (WGS) entry which is preliminary data.</text>
</comment>
<evidence type="ECO:0000259" key="6">
    <source>
        <dbReference type="PROSITE" id="PS50943"/>
    </source>
</evidence>
<dbReference type="Gene3D" id="2.10.109.10">
    <property type="entry name" value="Umud Fragment, subunit A"/>
    <property type="match status" value="1"/>
</dbReference>
<organism evidence="7 8">
    <name type="scientific">Treponema ruminis</name>
    <dbReference type="NCBI Taxonomy" id="744515"/>
    <lineage>
        <taxon>Bacteria</taxon>
        <taxon>Pseudomonadati</taxon>
        <taxon>Spirochaetota</taxon>
        <taxon>Spirochaetia</taxon>
        <taxon>Spirochaetales</taxon>
        <taxon>Treponemataceae</taxon>
        <taxon>Treponema</taxon>
    </lineage>
</organism>
<dbReference type="CDD" id="cd06529">
    <property type="entry name" value="S24_LexA-like"/>
    <property type="match status" value="1"/>
</dbReference>
<dbReference type="CDD" id="cd00093">
    <property type="entry name" value="HTH_XRE"/>
    <property type="match status" value="1"/>
</dbReference>
<reference evidence="7 8" key="1">
    <citation type="submission" date="2020-08" db="EMBL/GenBank/DDBJ databases">
        <title>Genomic Encyclopedia of Type Strains, Phase IV (KMG-IV): sequencing the most valuable type-strain genomes for metagenomic binning, comparative biology and taxonomic classification.</title>
        <authorList>
            <person name="Goeker M."/>
        </authorList>
    </citation>
    <scope>NUCLEOTIDE SEQUENCE [LARGE SCALE GENOMIC DNA]</scope>
    <source>
        <strain evidence="7 8">DSM 103462</strain>
    </source>
</reference>
<dbReference type="InterPro" id="IPR001387">
    <property type="entry name" value="Cro/C1-type_HTH"/>
</dbReference>
<dbReference type="PANTHER" id="PTHR40661">
    <property type="match status" value="1"/>
</dbReference>
<dbReference type="PANTHER" id="PTHR40661:SF3">
    <property type="entry name" value="FELS-1 PROPHAGE TRANSCRIPTIONAL REGULATOR"/>
    <property type="match status" value="1"/>
</dbReference>
<accession>A0A7W8G9Z7</accession>
<dbReference type="Pfam" id="PF00717">
    <property type="entry name" value="Peptidase_S24"/>
    <property type="match status" value="1"/>
</dbReference>
<dbReference type="InterPro" id="IPR010982">
    <property type="entry name" value="Lambda_DNA-bd_dom_sf"/>
</dbReference>
<keyword evidence="3" id="KW-0805">Transcription regulation</keyword>
<dbReference type="SUPFAM" id="SSF47413">
    <property type="entry name" value="lambda repressor-like DNA-binding domains"/>
    <property type="match status" value="1"/>
</dbReference>
<keyword evidence="1" id="KW-0645">Protease</keyword>
<evidence type="ECO:0000256" key="5">
    <source>
        <dbReference type="ARBA" id="ARBA00023163"/>
    </source>
</evidence>
<dbReference type="GO" id="GO:0004252">
    <property type="term" value="F:serine-type endopeptidase activity"/>
    <property type="evidence" value="ECO:0007669"/>
    <property type="project" value="InterPro"/>
</dbReference>
<dbReference type="GO" id="GO:0016020">
    <property type="term" value="C:membrane"/>
    <property type="evidence" value="ECO:0007669"/>
    <property type="project" value="InterPro"/>
</dbReference>
<dbReference type="GO" id="GO:0003677">
    <property type="term" value="F:DNA binding"/>
    <property type="evidence" value="ECO:0007669"/>
    <property type="project" value="UniProtKB-KW"/>
</dbReference>
<dbReference type="EMBL" id="JACHFQ010000006">
    <property type="protein sequence ID" value="MBB5226530.1"/>
    <property type="molecule type" value="Genomic_DNA"/>
</dbReference>
<dbReference type="AlphaFoldDB" id="A0A7W8G9Z7"/>
<dbReference type="GO" id="GO:0006508">
    <property type="term" value="P:proteolysis"/>
    <property type="evidence" value="ECO:0007669"/>
    <property type="project" value="UniProtKB-KW"/>
</dbReference>
<evidence type="ECO:0000256" key="3">
    <source>
        <dbReference type="ARBA" id="ARBA00023015"/>
    </source>
</evidence>
<dbReference type="InterPro" id="IPR015927">
    <property type="entry name" value="Peptidase_S24_S26A/B/C"/>
</dbReference>
<evidence type="ECO:0000313" key="7">
    <source>
        <dbReference type="EMBL" id="MBB5226530.1"/>
    </source>
</evidence>
<protein>
    <submittedName>
        <fullName evidence="7">Phage repressor protein C with HTH and peptisase S24 domain</fullName>
    </submittedName>
</protein>
<dbReference type="SUPFAM" id="SSF51306">
    <property type="entry name" value="LexA/Signal peptidase"/>
    <property type="match status" value="1"/>
</dbReference>
<dbReference type="InterPro" id="IPR036286">
    <property type="entry name" value="LexA/Signal_pep-like_sf"/>
</dbReference>
<dbReference type="Proteomes" id="UP000518887">
    <property type="component" value="Unassembled WGS sequence"/>
</dbReference>
<keyword evidence="5" id="KW-0804">Transcription</keyword>
<dbReference type="Gene3D" id="1.10.260.40">
    <property type="entry name" value="lambda repressor-like DNA-binding domains"/>
    <property type="match status" value="1"/>
</dbReference>
<evidence type="ECO:0000256" key="1">
    <source>
        <dbReference type="ARBA" id="ARBA00022670"/>
    </source>
</evidence>
<name>A0A7W8G9Z7_9SPIR</name>
<dbReference type="PROSITE" id="PS50943">
    <property type="entry name" value="HTH_CROC1"/>
    <property type="match status" value="1"/>
</dbReference>
<dbReference type="InterPro" id="IPR039418">
    <property type="entry name" value="LexA-like"/>
</dbReference>
<proteinExistence type="predicted"/>
<feature type="domain" description="HTH cro/C1-type" evidence="6">
    <location>
        <begin position="10"/>
        <end position="64"/>
    </location>
</feature>
<sequence>MEATDFWNSIKAKLAEKGKTQEWLCKETGMDLQSMRNRIYKSRFPSIEEALRILSVFSTTAEEFFGISNEGLKTTISEDVMLIPVVEQAFSAGHGQFVPDSDTVTDYIAVPKELRKYGDKFAASRVKGDSMEPTLFSGDIIICDMNGYDGEDGIYTIIYKGKGFVKRLQRTSEGVKIISDNKHYDPMYESSETEDFRVIGKVRSVIHNIE</sequence>
<dbReference type="PROSITE" id="PS00501">
    <property type="entry name" value="SPASE_I_1"/>
    <property type="match status" value="1"/>
</dbReference>
<gene>
    <name evidence="7" type="ORF">HNP76_001911</name>
</gene>
<keyword evidence="8" id="KW-1185">Reference proteome</keyword>
<evidence type="ECO:0000313" key="8">
    <source>
        <dbReference type="Proteomes" id="UP000518887"/>
    </source>
</evidence>
<keyword evidence="4" id="KW-0238">DNA-binding</keyword>
<evidence type="ECO:0000256" key="2">
    <source>
        <dbReference type="ARBA" id="ARBA00022801"/>
    </source>
</evidence>
<dbReference type="InterPro" id="IPR019756">
    <property type="entry name" value="Pept_S26A_signal_pept_1_Ser-AS"/>
</dbReference>